<dbReference type="PANTHER" id="PTHR12984">
    <property type="entry name" value="SCY1-RELATED S/T PROTEIN KINASE-LIKE"/>
    <property type="match status" value="1"/>
</dbReference>
<evidence type="ECO:0000256" key="2">
    <source>
        <dbReference type="ARBA" id="ARBA00038349"/>
    </source>
</evidence>
<dbReference type="InterPro" id="IPR011989">
    <property type="entry name" value="ARM-like"/>
</dbReference>
<evidence type="ECO:0000259" key="7">
    <source>
        <dbReference type="PROSITE" id="PS50011"/>
    </source>
</evidence>
<evidence type="ECO:0000256" key="3">
    <source>
        <dbReference type="ARBA" id="ARBA00040972"/>
    </source>
</evidence>
<dbReference type="GO" id="GO:0004672">
    <property type="term" value="F:protein kinase activity"/>
    <property type="evidence" value="ECO:0007669"/>
    <property type="project" value="InterPro"/>
</dbReference>
<comment type="function">
    <text evidence="5">Regulates COPI-mediated retrograde protein traffic at the interface between the Golgi apparatus and the endoplasmic reticulum. Involved in the maintenance of the Golgi apparatus morphology.</text>
</comment>
<dbReference type="InterPro" id="IPR000357">
    <property type="entry name" value="HEAT"/>
</dbReference>
<dbReference type="Gene3D" id="1.10.510.10">
    <property type="entry name" value="Transferase(Phosphotransferase) domain 1"/>
    <property type="match status" value="1"/>
</dbReference>
<dbReference type="PANTHER" id="PTHR12984:SF3">
    <property type="entry name" value="N-TERMINAL KINASE-LIKE PROTEIN"/>
    <property type="match status" value="1"/>
</dbReference>
<accession>A0A6G1S5E8</accession>
<dbReference type="InterPro" id="IPR011009">
    <property type="entry name" value="Kinase-like_dom_sf"/>
</dbReference>
<dbReference type="AlphaFoldDB" id="A0A6G1S5E8"/>
<dbReference type="Pfam" id="PF02985">
    <property type="entry name" value="HEAT"/>
    <property type="match status" value="1"/>
</dbReference>
<dbReference type="InterPro" id="IPR000719">
    <property type="entry name" value="Prot_kinase_dom"/>
</dbReference>
<dbReference type="SMART" id="SM00220">
    <property type="entry name" value="S_TKc"/>
    <property type="match status" value="1"/>
</dbReference>
<dbReference type="InterPro" id="IPR021133">
    <property type="entry name" value="HEAT_type_2"/>
</dbReference>
<reference evidence="8" key="1">
    <citation type="submission" date="2018-10" db="EMBL/GenBank/DDBJ databases">
        <title>Transcriptome assembly of Aceria tosichella (Wheat curl mite) Type 2.</title>
        <authorList>
            <person name="Scully E.D."/>
            <person name="Geib S.M."/>
            <person name="Palmer N.A."/>
            <person name="Gupta A.K."/>
            <person name="Sarath G."/>
            <person name="Tatineni S."/>
        </authorList>
    </citation>
    <scope>NUCLEOTIDE SEQUENCE</scope>
    <source>
        <strain evidence="8">LincolnNE</strain>
    </source>
</reference>
<evidence type="ECO:0000256" key="1">
    <source>
        <dbReference type="ARBA" id="ARBA00022737"/>
    </source>
</evidence>
<keyword evidence="8" id="KW-0418">Kinase</keyword>
<comment type="similarity">
    <text evidence="2">Belongs to the protein kinase superfamily.</text>
</comment>
<evidence type="ECO:0000256" key="4">
    <source>
        <dbReference type="ARBA" id="ARBA00042347"/>
    </source>
</evidence>
<protein>
    <recommendedName>
        <fullName evidence="3">N-terminal kinase-like protein</fullName>
    </recommendedName>
    <alternativeName>
        <fullName evidence="4">SCY1-like protein 1</fullName>
    </alternativeName>
</protein>
<feature type="repeat" description="HEAT" evidence="6">
    <location>
        <begin position="512"/>
        <end position="549"/>
    </location>
</feature>
<evidence type="ECO:0000256" key="6">
    <source>
        <dbReference type="PROSITE-ProRule" id="PRU00103"/>
    </source>
</evidence>
<dbReference type="EMBL" id="GGYP01000680">
    <property type="protein sequence ID" value="MDE45451.1"/>
    <property type="molecule type" value="Transcribed_RNA"/>
</dbReference>
<dbReference type="SUPFAM" id="SSF48371">
    <property type="entry name" value="ARM repeat"/>
    <property type="match status" value="1"/>
</dbReference>
<dbReference type="InterPro" id="IPR016024">
    <property type="entry name" value="ARM-type_fold"/>
</dbReference>
<proteinExistence type="inferred from homology"/>
<dbReference type="GO" id="GO:0005524">
    <property type="term" value="F:ATP binding"/>
    <property type="evidence" value="ECO:0007669"/>
    <property type="project" value="InterPro"/>
</dbReference>
<evidence type="ECO:0000313" key="8">
    <source>
        <dbReference type="EMBL" id="MDE45451.1"/>
    </source>
</evidence>
<feature type="repeat" description="HEAT" evidence="6">
    <location>
        <begin position="394"/>
        <end position="432"/>
    </location>
</feature>
<dbReference type="Gene3D" id="3.30.200.20">
    <property type="entry name" value="Phosphorylase Kinase, domain 1"/>
    <property type="match status" value="1"/>
</dbReference>
<dbReference type="PROSITE" id="PS50077">
    <property type="entry name" value="HEAT_REPEAT"/>
    <property type="match status" value="2"/>
</dbReference>
<keyword evidence="8" id="KW-0808">Transferase</keyword>
<dbReference type="Gene3D" id="1.25.10.10">
    <property type="entry name" value="Leucine-rich Repeat Variant"/>
    <property type="match status" value="1"/>
</dbReference>
<gene>
    <name evidence="8" type="primary">SCYL1_1</name>
    <name evidence="8" type="ORF">g.10259</name>
</gene>
<dbReference type="PROSITE" id="PS50011">
    <property type="entry name" value="PROTEIN_KINASE_DOM"/>
    <property type="match status" value="1"/>
</dbReference>
<keyword evidence="1" id="KW-0677">Repeat</keyword>
<feature type="domain" description="Protein kinase" evidence="7">
    <location>
        <begin position="19"/>
        <end position="382"/>
    </location>
</feature>
<dbReference type="InterPro" id="IPR051177">
    <property type="entry name" value="CIK-Related_Protein"/>
</dbReference>
<name>A0A6G1S5E8_9ACAR</name>
<evidence type="ECO:0000256" key="5">
    <source>
        <dbReference type="ARBA" id="ARBA00056114"/>
    </source>
</evidence>
<organism evidence="8">
    <name type="scientific">Aceria tosichella</name>
    <name type="common">wheat curl mite</name>
    <dbReference type="NCBI Taxonomy" id="561515"/>
    <lineage>
        <taxon>Eukaryota</taxon>
        <taxon>Metazoa</taxon>
        <taxon>Ecdysozoa</taxon>
        <taxon>Arthropoda</taxon>
        <taxon>Chelicerata</taxon>
        <taxon>Arachnida</taxon>
        <taxon>Acari</taxon>
        <taxon>Acariformes</taxon>
        <taxon>Trombidiformes</taxon>
        <taxon>Prostigmata</taxon>
        <taxon>Eupodina</taxon>
        <taxon>Eriophyoidea</taxon>
        <taxon>Eriophyidae</taxon>
        <taxon>Eriophyinae</taxon>
        <taxon>Aceriini</taxon>
        <taxon>Aceria</taxon>
    </lineage>
</organism>
<dbReference type="SUPFAM" id="SSF56112">
    <property type="entry name" value="Protein kinase-like (PK-like)"/>
    <property type="match status" value="1"/>
</dbReference>
<dbReference type="Pfam" id="PF00069">
    <property type="entry name" value="Pkinase"/>
    <property type="match status" value="1"/>
</dbReference>
<sequence length="597" mass="67617">MWLLPWSVNSDFYSQYEINDQVSGFSEKSIWSLFNAKRKSTHEAVSIFRFDIRDPTSPSVDRAKQSLKRIKTLRHPSILKYVDSCENEKSICIVTENVTPLVDYLEKASDEFNVTQREFSIAFGLLSVAKGLSFMNNDCQLNHNNINIYSIFVNSSGVWKIGGLECICSVDDKPPPRHECLDEKYTPPEILDPAKARHPGGKFAVDSWGMGCLVWECFNKPLTPSSSVKVVGKMPKTLSKHYNRLVQTSPKHRVSPMDFIKSCNDDDECKFFKSPLLDTILYLEEIQLVKESSEKAKFFNSLESELESFPSDICKNKILPDLINAFEYGDAGSPILNPIFKIGKMLSEEEYQSRLVPCIIKLYTYKDRATRSKLLQQLDSYVGYLAQNVINDQIFPQVLQGFMDSNVMIREQTVKAILKLAPKLTSHNLNDELLKHLSRLITRDEEGGIRANTTICLGNIGKLFNSETQRTILLPLFLRVMRDPFPPTRHAAVAAVRVNESLFPNKDCAMKIMPSLCPLCIDPDPNVRRLASKTLRLLVERLEEHGEKEATKVIEQQSLTKSSNENPDAVAKFASTRITKNANSIKNDLKSLSIKDG</sequence>